<evidence type="ECO:0000313" key="2">
    <source>
        <dbReference type="Proteomes" id="UP001596548"/>
    </source>
</evidence>
<accession>A0ABW2I0T7</accession>
<name>A0ABW2I0T7_9ACTN</name>
<dbReference type="EMBL" id="JBHTBJ010000032">
    <property type="protein sequence ID" value="MFC7278372.1"/>
    <property type="molecule type" value="Genomic_DNA"/>
</dbReference>
<keyword evidence="2" id="KW-1185">Reference proteome</keyword>
<protein>
    <submittedName>
        <fullName evidence="1">Uncharacterized protein</fullName>
    </submittedName>
</protein>
<reference evidence="2" key="1">
    <citation type="journal article" date="2019" name="Int. J. Syst. Evol. Microbiol.">
        <title>The Global Catalogue of Microorganisms (GCM) 10K type strain sequencing project: providing services to taxonomists for standard genome sequencing and annotation.</title>
        <authorList>
            <consortium name="The Broad Institute Genomics Platform"/>
            <consortium name="The Broad Institute Genome Sequencing Center for Infectious Disease"/>
            <person name="Wu L."/>
            <person name="Ma J."/>
        </authorList>
    </citation>
    <scope>NUCLEOTIDE SEQUENCE [LARGE SCALE GENOMIC DNA]</scope>
    <source>
        <strain evidence="2">XZYJT-10</strain>
    </source>
</reference>
<proteinExistence type="predicted"/>
<organism evidence="1 2">
    <name type="scientific">Paractinoplanes rhizophilus</name>
    <dbReference type="NCBI Taxonomy" id="1416877"/>
    <lineage>
        <taxon>Bacteria</taxon>
        <taxon>Bacillati</taxon>
        <taxon>Actinomycetota</taxon>
        <taxon>Actinomycetes</taxon>
        <taxon>Micromonosporales</taxon>
        <taxon>Micromonosporaceae</taxon>
        <taxon>Paractinoplanes</taxon>
    </lineage>
</organism>
<dbReference type="RefSeq" id="WP_378975150.1">
    <property type="nucleotide sequence ID" value="NZ_JBHTBJ010000032.1"/>
</dbReference>
<evidence type="ECO:0000313" key="1">
    <source>
        <dbReference type="EMBL" id="MFC7278372.1"/>
    </source>
</evidence>
<gene>
    <name evidence="1" type="ORF">ACFQS1_30685</name>
</gene>
<dbReference type="Proteomes" id="UP001596548">
    <property type="component" value="Unassembled WGS sequence"/>
</dbReference>
<comment type="caution">
    <text evidence="1">The sequence shown here is derived from an EMBL/GenBank/DDBJ whole genome shotgun (WGS) entry which is preliminary data.</text>
</comment>
<sequence length="411" mass="44189">MSVEAARAVADAVLYEGYLLYPYRASAAKNRSRWQFGVLGPPAAASPAFAEAPAMALAVPVRPGGEAPAVTIHLRFLQLQTRQVLDATGQPVAALRVGDETVLSWDEAVEHELTFEHVLGDESDFPVLVGGGIDEEAAGRIVRRRWPLTARLRAHAEPDGDFLRLSIAVANEHPSPVGDKDEATRHSLLGAHLLVEAHDATFVSVQDPPPDAAGAAARCHQERCWPVLAGSDALLLGAPIILYDHPALAPQSPGDLFDATEIDEILTLRVMTMTDDEKAEARATDPRARAIVDRCDALSPAGLQSLHGTRLDDTPWWDPATDEPGPESVLISGVRVGKGSLVRVHPSRRADAQDLFFAGKQARVTAVVSDVDGGTHVALVLLDDPAADLHDWYGRYLYFAPDELEPITEGN</sequence>